<keyword evidence="3" id="KW-0964">Secreted</keyword>
<feature type="binding site" evidence="4">
    <location>
        <position position="399"/>
    </location>
    <ligand>
        <name>ATP</name>
        <dbReference type="ChEBI" id="CHEBI:30616"/>
    </ligand>
</feature>
<dbReference type="InterPro" id="IPR017441">
    <property type="entry name" value="Protein_kinase_ATP_BS"/>
</dbReference>
<dbReference type="InterPro" id="IPR052396">
    <property type="entry name" value="Meiotic_Drive_Suppr_Kinase"/>
</dbReference>
<dbReference type="OrthoDB" id="2156052at2759"/>
<dbReference type="PROSITE" id="PS50011">
    <property type="entry name" value="PROTEIN_KINASE_DOM"/>
    <property type="match status" value="1"/>
</dbReference>
<name>A0A8H3L401_9GLOM</name>
<evidence type="ECO:0000313" key="8">
    <source>
        <dbReference type="Proteomes" id="UP000615446"/>
    </source>
</evidence>
<evidence type="ECO:0000256" key="3">
    <source>
        <dbReference type="ARBA" id="ARBA00022525"/>
    </source>
</evidence>
<sequence length="556" mass="63483">MIANSKVIYLIENNANKESKMSSNSTLADRLEEYETERLINFLREDSELSHIELGDGFFTRLEGENITGHLFLKLTRQEFREFGMRLRPALELEDYIKKLYDRRARAEKQNDFAGVDADRLKLWKVMISGDRDDQLRNLILQDSDKLLAINDIGDYWPTSPPKKHIHVIVKLSLFSLKEALSCIPPPVAYSSECSKSKTTTKVNGDPPISVKLWGDFFDKVNSFHFDQQLRFERPQFILDKVVFNEEDVHFAIDTNICMVLNRLIGPEYDFQNAKRKHVLEDINGRSFPNFYKADEKARMAKENPKSPPQVLVPVHGDNNSRVLRSHTKSPSISSLNQQPTFDTLVNQQSSSAFGASSNTPVDQQNFSFADFKFKGILGEGRSGKTLLCEFCGNMIALKSVDLSKASSYVLEEMQKEVEIYKDLANIQGKYIPKLVCYGYYGGGMSFIIGMTVVGTTLSDHKITKRQRSRTIKGLEAIHKHGILHNDIREENILINDNGDIHLIDFGMASREDTKKKRKLFEEEHLKYTNLLDRYNAHFVKSAGQISKSRKCQVGS</sequence>
<dbReference type="Pfam" id="PF20147">
    <property type="entry name" value="Crinkler"/>
    <property type="match status" value="1"/>
</dbReference>
<organism evidence="7 8">
    <name type="scientific">Rhizophagus clarus</name>
    <dbReference type="NCBI Taxonomy" id="94130"/>
    <lineage>
        <taxon>Eukaryota</taxon>
        <taxon>Fungi</taxon>
        <taxon>Fungi incertae sedis</taxon>
        <taxon>Mucoromycota</taxon>
        <taxon>Glomeromycotina</taxon>
        <taxon>Glomeromycetes</taxon>
        <taxon>Glomerales</taxon>
        <taxon>Glomeraceae</taxon>
        <taxon>Rhizophagus</taxon>
    </lineage>
</organism>
<feature type="transmembrane region" description="Helical" evidence="5">
    <location>
        <begin position="438"/>
        <end position="458"/>
    </location>
</feature>
<comment type="subcellular location">
    <subcellularLocation>
        <location evidence="1">Host cell</location>
    </subcellularLocation>
    <subcellularLocation>
        <location evidence="2">Secreted</location>
    </subcellularLocation>
</comment>
<comment type="caution">
    <text evidence="7">The sequence shown here is derived from an EMBL/GenBank/DDBJ whole genome shotgun (WGS) entry which is preliminary data.</text>
</comment>
<keyword evidence="5" id="KW-0472">Membrane</keyword>
<dbReference type="InterPro" id="IPR013761">
    <property type="entry name" value="SAM/pointed_sf"/>
</dbReference>
<keyword evidence="5" id="KW-0812">Transmembrane</keyword>
<keyword evidence="4" id="KW-0067">ATP-binding</keyword>
<gene>
    <name evidence="7" type="ORF">RCL2_000864300</name>
</gene>
<dbReference type="Proteomes" id="UP000615446">
    <property type="component" value="Unassembled WGS sequence"/>
</dbReference>
<proteinExistence type="predicted"/>
<keyword evidence="5" id="KW-1133">Transmembrane helix</keyword>
<dbReference type="PROSITE" id="PS00109">
    <property type="entry name" value="PROTEIN_KINASE_TYR"/>
    <property type="match status" value="1"/>
</dbReference>
<dbReference type="GO" id="GO:0005576">
    <property type="term" value="C:extracellular region"/>
    <property type="evidence" value="ECO:0007669"/>
    <property type="project" value="UniProtKB-SubCell"/>
</dbReference>
<dbReference type="AlphaFoldDB" id="A0A8H3L401"/>
<accession>A0A8H3L401</accession>
<dbReference type="InterPro" id="IPR008266">
    <property type="entry name" value="Tyr_kinase_AS"/>
</dbReference>
<keyword evidence="7" id="KW-0418">Kinase</keyword>
<dbReference type="EMBL" id="BLAL01000054">
    <property type="protein sequence ID" value="GES81398.1"/>
    <property type="molecule type" value="Genomic_DNA"/>
</dbReference>
<dbReference type="GO" id="GO:0004672">
    <property type="term" value="F:protein kinase activity"/>
    <property type="evidence" value="ECO:0007669"/>
    <property type="project" value="InterPro"/>
</dbReference>
<dbReference type="SUPFAM" id="SSF56112">
    <property type="entry name" value="Protein kinase-like (PK-like)"/>
    <property type="match status" value="1"/>
</dbReference>
<dbReference type="InterPro" id="IPR011009">
    <property type="entry name" value="Kinase-like_dom_sf"/>
</dbReference>
<keyword evidence="4" id="KW-0547">Nucleotide-binding</keyword>
<evidence type="ECO:0000259" key="6">
    <source>
        <dbReference type="PROSITE" id="PS50011"/>
    </source>
</evidence>
<evidence type="ECO:0000256" key="5">
    <source>
        <dbReference type="SAM" id="Phobius"/>
    </source>
</evidence>
<evidence type="ECO:0000256" key="1">
    <source>
        <dbReference type="ARBA" id="ARBA00004340"/>
    </source>
</evidence>
<dbReference type="GO" id="GO:0043657">
    <property type="term" value="C:host cell"/>
    <property type="evidence" value="ECO:0007669"/>
    <property type="project" value="UniProtKB-SubCell"/>
</dbReference>
<feature type="domain" description="Protein kinase" evidence="6">
    <location>
        <begin position="372"/>
        <end position="556"/>
    </location>
</feature>
<dbReference type="PANTHER" id="PTHR37171:SF1">
    <property type="entry name" value="SERINE_THREONINE-PROTEIN KINASE YRZF-RELATED"/>
    <property type="match status" value="1"/>
</dbReference>
<dbReference type="Pfam" id="PF00069">
    <property type="entry name" value="Pkinase"/>
    <property type="match status" value="1"/>
</dbReference>
<dbReference type="Gene3D" id="1.10.510.10">
    <property type="entry name" value="Transferase(Phosphotransferase) domain 1"/>
    <property type="match status" value="1"/>
</dbReference>
<evidence type="ECO:0000256" key="4">
    <source>
        <dbReference type="PROSITE-ProRule" id="PRU10141"/>
    </source>
</evidence>
<reference evidence="7" key="1">
    <citation type="submission" date="2019-10" db="EMBL/GenBank/DDBJ databases">
        <title>Conservation and host-specific expression of non-tandemly repeated heterogenous ribosome RNA gene in arbuscular mycorrhizal fungi.</title>
        <authorList>
            <person name="Maeda T."/>
            <person name="Kobayashi Y."/>
            <person name="Nakagawa T."/>
            <person name="Ezawa T."/>
            <person name="Yamaguchi K."/>
            <person name="Bino T."/>
            <person name="Nishimoto Y."/>
            <person name="Shigenobu S."/>
            <person name="Kawaguchi M."/>
        </authorList>
    </citation>
    <scope>NUCLEOTIDE SEQUENCE</scope>
    <source>
        <strain evidence="7">HR1</strain>
    </source>
</reference>
<dbReference type="SMART" id="SM00220">
    <property type="entry name" value="S_TKc"/>
    <property type="match status" value="1"/>
</dbReference>
<dbReference type="InterPro" id="IPR045379">
    <property type="entry name" value="Crinkler_N"/>
</dbReference>
<protein>
    <submittedName>
        <fullName evidence="7">Kinase-like domain-containing protein</fullName>
    </submittedName>
</protein>
<dbReference type="InterPro" id="IPR000719">
    <property type="entry name" value="Prot_kinase_dom"/>
</dbReference>
<dbReference type="PROSITE" id="PS00107">
    <property type="entry name" value="PROTEIN_KINASE_ATP"/>
    <property type="match status" value="1"/>
</dbReference>
<dbReference type="Gene3D" id="1.10.150.50">
    <property type="entry name" value="Transcription Factor, Ets-1"/>
    <property type="match status" value="1"/>
</dbReference>
<dbReference type="PANTHER" id="PTHR37171">
    <property type="entry name" value="SERINE/THREONINE-PROTEIN KINASE YRZF-RELATED"/>
    <property type="match status" value="1"/>
</dbReference>
<keyword evidence="7" id="KW-0808">Transferase</keyword>
<evidence type="ECO:0000256" key="2">
    <source>
        <dbReference type="ARBA" id="ARBA00004613"/>
    </source>
</evidence>
<dbReference type="GO" id="GO:0005524">
    <property type="term" value="F:ATP binding"/>
    <property type="evidence" value="ECO:0007669"/>
    <property type="project" value="UniProtKB-UniRule"/>
</dbReference>
<evidence type="ECO:0000313" key="7">
    <source>
        <dbReference type="EMBL" id="GES81398.1"/>
    </source>
</evidence>